<dbReference type="AlphaFoldDB" id="A0A2M7G4Q0"/>
<dbReference type="PROSITE" id="PS50005">
    <property type="entry name" value="TPR"/>
    <property type="match status" value="2"/>
</dbReference>
<dbReference type="SUPFAM" id="SSF53335">
    <property type="entry name" value="S-adenosyl-L-methionine-dependent methyltransferases"/>
    <property type="match status" value="1"/>
</dbReference>
<accession>A0A2M7G4Q0</accession>
<name>A0A2M7G4Q0_9BACT</name>
<keyword evidence="1" id="KW-0802">TPR repeat</keyword>
<evidence type="ECO:0000256" key="1">
    <source>
        <dbReference type="PROSITE-ProRule" id="PRU00339"/>
    </source>
</evidence>
<gene>
    <name evidence="2" type="ORF">COW36_12165</name>
</gene>
<reference evidence="2 3" key="1">
    <citation type="submission" date="2017-09" db="EMBL/GenBank/DDBJ databases">
        <title>Depth-based differentiation of microbial function through sediment-hosted aquifers and enrichment of novel symbionts in the deep terrestrial subsurface.</title>
        <authorList>
            <person name="Probst A.J."/>
            <person name="Ladd B."/>
            <person name="Jarett J.K."/>
            <person name="Geller-Mcgrath D.E."/>
            <person name="Sieber C.M."/>
            <person name="Emerson J.B."/>
            <person name="Anantharaman K."/>
            <person name="Thomas B.C."/>
            <person name="Malmstrom R."/>
            <person name="Stieglmeier M."/>
            <person name="Klingl A."/>
            <person name="Woyke T."/>
            <person name="Ryan C.M."/>
            <person name="Banfield J.F."/>
        </authorList>
    </citation>
    <scope>NUCLEOTIDE SEQUENCE [LARGE SCALE GENOMIC DNA]</scope>
    <source>
        <strain evidence="2">CG17_big_fil_post_rev_8_21_14_2_50_48_46</strain>
    </source>
</reference>
<feature type="repeat" description="TPR" evidence="1">
    <location>
        <begin position="402"/>
        <end position="435"/>
    </location>
</feature>
<dbReference type="SUPFAM" id="SSF48452">
    <property type="entry name" value="TPR-like"/>
    <property type="match status" value="1"/>
</dbReference>
<evidence type="ECO:0000313" key="2">
    <source>
        <dbReference type="EMBL" id="PIW16514.1"/>
    </source>
</evidence>
<sequence>MSDRLLLEEACPASQSLSWKIHAQAFAQEGMQAWLDFRIPYSVTGNIALARQKAYVLFESLPQGTDPVYVLELGAGPGFFAWHFLQAWQELAPDRPIHYLLTDFSRATLEGVAARPAFQVMVETGCLGIFQLDTPRPEALVAISEVQFEIPKQLHAIIGNYYACTLPTTLLCWQEERLQERWCKTWLHLPEGFPDLSPEQSQALKQWVLELAVSQKISAQALQNLHAIFSQESPDTLKKLTKWAEVLPFELMNELDESSYYEPIQFSGLSEKEIQLLLNAGQALREQSFPWPQGLWERLKQLENWLAPNALFFLSDKGYYLSSQSVPADLSQPSLHGNTLAYPLHLDLISDWLRLHGWQTAHTPYPFDPLQTLVAAWRPSPQNSWRENFAAHFILQNNNLDAARLVRAAQDYQTQGDDQTAVGFYQKALRYRPGEPRIVHELTACLIRLGAFRLAEEMLDIPVIDLYQQFDFDYQRGQIAFFLGEPAQAIESFQLSLIEQGEYASVYYSLALSYLALAQEAEAKDSLKNCLKLEPHHSAAQTLLAKIQTP</sequence>
<dbReference type="InterPro" id="IPR019734">
    <property type="entry name" value="TPR_rpt"/>
</dbReference>
<organism evidence="2 3">
    <name type="scientific">bacterium (Candidatus Blackallbacteria) CG17_big_fil_post_rev_8_21_14_2_50_48_46</name>
    <dbReference type="NCBI Taxonomy" id="2014261"/>
    <lineage>
        <taxon>Bacteria</taxon>
        <taxon>Candidatus Blackallbacteria</taxon>
    </lineage>
</organism>
<dbReference type="InterPro" id="IPR011990">
    <property type="entry name" value="TPR-like_helical_dom_sf"/>
</dbReference>
<dbReference type="InterPro" id="IPR029063">
    <property type="entry name" value="SAM-dependent_MTases_sf"/>
</dbReference>
<evidence type="ECO:0000313" key="3">
    <source>
        <dbReference type="Proteomes" id="UP000231019"/>
    </source>
</evidence>
<dbReference type="Pfam" id="PF13181">
    <property type="entry name" value="TPR_8"/>
    <property type="match status" value="1"/>
</dbReference>
<comment type="caution">
    <text evidence="2">The sequence shown here is derived from an EMBL/GenBank/DDBJ whole genome shotgun (WGS) entry which is preliminary data.</text>
</comment>
<dbReference type="EMBL" id="PFFQ01000037">
    <property type="protein sequence ID" value="PIW16514.1"/>
    <property type="molecule type" value="Genomic_DNA"/>
</dbReference>
<dbReference type="Gene3D" id="1.25.40.10">
    <property type="entry name" value="Tetratricopeptide repeat domain"/>
    <property type="match status" value="2"/>
</dbReference>
<dbReference type="SMART" id="SM00028">
    <property type="entry name" value="TPR"/>
    <property type="match status" value="3"/>
</dbReference>
<proteinExistence type="predicted"/>
<feature type="repeat" description="TPR" evidence="1">
    <location>
        <begin position="504"/>
        <end position="537"/>
    </location>
</feature>
<protein>
    <submittedName>
        <fullName evidence="2">Uncharacterized protein</fullName>
    </submittedName>
</protein>
<dbReference type="Proteomes" id="UP000231019">
    <property type="component" value="Unassembled WGS sequence"/>
</dbReference>